<gene>
    <name evidence="2" type="ORF">NA8A_07469</name>
</gene>
<proteinExistence type="predicted"/>
<evidence type="ECO:0000313" key="3">
    <source>
        <dbReference type="Proteomes" id="UP000007374"/>
    </source>
</evidence>
<protein>
    <submittedName>
        <fullName evidence="2">Uncharacterized protein</fullName>
    </submittedName>
</protein>
<reference evidence="2 3" key="1">
    <citation type="journal article" date="2012" name="J. Bacteriol.">
        <title>Genome Sequence of Nitratireductor indicus Type Strain C115.</title>
        <authorList>
            <person name="Lai Q."/>
            <person name="Li G."/>
            <person name="Yu Z."/>
            <person name="Shao Z."/>
        </authorList>
    </citation>
    <scope>NUCLEOTIDE SEQUENCE [LARGE SCALE GENOMIC DNA]</scope>
    <source>
        <strain evidence="2 3">C115</strain>
    </source>
</reference>
<dbReference type="EMBL" id="AMSI01000004">
    <property type="protein sequence ID" value="EKF43157.1"/>
    <property type="molecule type" value="Genomic_DNA"/>
</dbReference>
<feature type="compositionally biased region" description="Polar residues" evidence="1">
    <location>
        <begin position="1"/>
        <end position="15"/>
    </location>
</feature>
<sequence length="67" mass="6932">MKGEPITSTPGQALTGSVDENEGACHNANAAKVPAGFRSGSNGCFRVTVFGLAARTRGVHEERTDQA</sequence>
<organism evidence="2 3">
    <name type="scientific">Nitratireductor indicus C115</name>
    <dbReference type="NCBI Taxonomy" id="1231190"/>
    <lineage>
        <taxon>Bacteria</taxon>
        <taxon>Pseudomonadati</taxon>
        <taxon>Pseudomonadota</taxon>
        <taxon>Alphaproteobacteria</taxon>
        <taxon>Hyphomicrobiales</taxon>
        <taxon>Phyllobacteriaceae</taxon>
        <taxon>Nitratireductor</taxon>
    </lineage>
</organism>
<dbReference type="PATRIC" id="fig|1231190.3.peg.1565"/>
<feature type="region of interest" description="Disordered" evidence="1">
    <location>
        <begin position="1"/>
        <end position="20"/>
    </location>
</feature>
<evidence type="ECO:0000313" key="2">
    <source>
        <dbReference type="EMBL" id="EKF43157.1"/>
    </source>
</evidence>
<comment type="caution">
    <text evidence="2">The sequence shown here is derived from an EMBL/GenBank/DDBJ whole genome shotgun (WGS) entry which is preliminary data.</text>
</comment>
<accession>K2PQ32</accession>
<keyword evidence="3" id="KW-1185">Reference proteome</keyword>
<dbReference type="Proteomes" id="UP000007374">
    <property type="component" value="Unassembled WGS sequence"/>
</dbReference>
<evidence type="ECO:0000256" key="1">
    <source>
        <dbReference type="SAM" id="MobiDB-lite"/>
    </source>
</evidence>
<name>K2PQ32_9HYPH</name>
<dbReference type="AlphaFoldDB" id="K2PQ32"/>